<dbReference type="RefSeq" id="XP_030850282.1">
    <property type="nucleotide sequence ID" value="XM_030994422.1"/>
</dbReference>
<dbReference type="InterPro" id="IPR017850">
    <property type="entry name" value="Alkaline_phosphatase_core_sf"/>
</dbReference>
<dbReference type="InterPro" id="IPR002591">
    <property type="entry name" value="Phosphodiest/P_Trfase"/>
</dbReference>
<feature type="region of interest" description="Disordered" evidence="1">
    <location>
        <begin position="407"/>
        <end position="429"/>
    </location>
</feature>
<dbReference type="AlphaFoldDB" id="A0A7M7PGD8"/>
<sequence length="496" mass="55012">MTSLKAAVLSAVLAAFWWEATGTPTAASASKPLVLIVSFDGFRWDYLTKVDTPNFDELIASGVQAKYIKDVFITKTFPNHFTLVTGLYEESHGVTGNAMYDPAFNQSFGMNSTDPKWWNGGEPVWIANQKQGGRSSVVLWPSGNVNFSGILPDYFFPAYDASIPFQHRVDVIIDNFVNGRVNFGALYFQEPDHSGHLFGPDSQEILPILSMCDRTAGYLISRLKESGLFERINIIITSDHGMTTISPERVLVVEEFVDPNTFPYRTTSNNPIMSIWPENDEDTEAIYNGFHGKNQNMTAYLKENIPAKFHYRDNRRISPILLVAKEGWQIIDNRTGSWPTHLGTHGYNNDLMSMHPFFIAHGPAFKKGFVAEPFSSTNVYALMCHILGINPSPNNGSWENVRSLLAPTPVSTRDRPSTNDVSPTGGDGHSGGGGISKFTIFGICLAAGLVILVITLLAAMCLKQRTYCEKPMSYQPIADTSLEKDTQEPFLPNSRL</sequence>
<dbReference type="CDD" id="cd16018">
    <property type="entry name" value="Enpp"/>
    <property type="match status" value="1"/>
</dbReference>
<reference evidence="5" key="1">
    <citation type="submission" date="2015-02" db="EMBL/GenBank/DDBJ databases">
        <title>Genome sequencing for Strongylocentrotus purpuratus.</title>
        <authorList>
            <person name="Murali S."/>
            <person name="Liu Y."/>
            <person name="Vee V."/>
            <person name="English A."/>
            <person name="Wang M."/>
            <person name="Skinner E."/>
            <person name="Han Y."/>
            <person name="Muzny D.M."/>
            <person name="Worley K.C."/>
            <person name="Gibbs R.A."/>
        </authorList>
    </citation>
    <scope>NUCLEOTIDE SEQUENCE</scope>
</reference>
<evidence type="ECO:0000313" key="5">
    <source>
        <dbReference type="Proteomes" id="UP000007110"/>
    </source>
</evidence>
<organism evidence="4 5">
    <name type="scientific">Strongylocentrotus purpuratus</name>
    <name type="common">Purple sea urchin</name>
    <dbReference type="NCBI Taxonomy" id="7668"/>
    <lineage>
        <taxon>Eukaryota</taxon>
        <taxon>Metazoa</taxon>
        <taxon>Echinodermata</taxon>
        <taxon>Eleutherozoa</taxon>
        <taxon>Echinozoa</taxon>
        <taxon>Echinoidea</taxon>
        <taxon>Euechinoidea</taxon>
        <taxon>Echinacea</taxon>
        <taxon>Camarodonta</taxon>
        <taxon>Echinidea</taxon>
        <taxon>Strongylocentrotidae</taxon>
        <taxon>Strongylocentrotus</taxon>
    </lineage>
</organism>
<protein>
    <submittedName>
        <fullName evidence="4">Uncharacterized protein</fullName>
    </submittedName>
</protein>
<evidence type="ECO:0000256" key="1">
    <source>
        <dbReference type="SAM" id="MobiDB-lite"/>
    </source>
</evidence>
<keyword evidence="2" id="KW-0812">Transmembrane</keyword>
<name>A0A7M7PGD8_STRPU</name>
<dbReference type="EnsemblMetazoa" id="XM_030994422">
    <property type="protein sequence ID" value="XP_030850282"/>
    <property type="gene ID" value="LOC575587"/>
</dbReference>
<dbReference type="Proteomes" id="UP000007110">
    <property type="component" value="Unassembled WGS sequence"/>
</dbReference>
<dbReference type="SUPFAM" id="SSF53649">
    <property type="entry name" value="Alkaline phosphatase-like"/>
    <property type="match status" value="1"/>
</dbReference>
<dbReference type="PANTHER" id="PTHR10151">
    <property type="entry name" value="ECTONUCLEOTIDE PYROPHOSPHATASE/PHOSPHODIESTERASE"/>
    <property type="match status" value="1"/>
</dbReference>
<dbReference type="PANTHER" id="PTHR10151:SF120">
    <property type="entry name" value="BIS(5'-ADENOSYL)-TRIPHOSPHATASE"/>
    <property type="match status" value="1"/>
</dbReference>
<keyword evidence="5" id="KW-1185">Reference proteome</keyword>
<evidence type="ECO:0000256" key="2">
    <source>
        <dbReference type="SAM" id="Phobius"/>
    </source>
</evidence>
<dbReference type="Gene3D" id="3.30.1360.180">
    <property type="match status" value="1"/>
</dbReference>
<reference evidence="4" key="2">
    <citation type="submission" date="2021-01" db="UniProtKB">
        <authorList>
            <consortium name="EnsemblMetazoa"/>
        </authorList>
    </citation>
    <scope>IDENTIFICATION</scope>
</reference>
<dbReference type="KEGG" id="spu:575587"/>
<feature type="signal peptide" evidence="3">
    <location>
        <begin position="1"/>
        <end position="22"/>
    </location>
</feature>
<dbReference type="GeneID" id="575587"/>
<evidence type="ECO:0000313" key="4">
    <source>
        <dbReference type="EnsemblMetazoa" id="XP_030850282"/>
    </source>
</evidence>
<keyword evidence="2" id="KW-1133">Transmembrane helix</keyword>
<proteinExistence type="predicted"/>
<feature type="chain" id="PRO_5029813355" evidence="3">
    <location>
        <begin position="23"/>
        <end position="496"/>
    </location>
</feature>
<keyword evidence="3" id="KW-0732">Signal</keyword>
<keyword evidence="2" id="KW-0472">Membrane</keyword>
<feature type="transmembrane region" description="Helical" evidence="2">
    <location>
        <begin position="438"/>
        <end position="462"/>
    </location>
</feature>
<dbReference type="OMA" id="GEMEYVN"/>
<dbReference type="InParanoid" id="A0A7M7PGD8"/>
<evidence type="ECO:0000256" key="3">
    <source>
        <dbReference type="SAM" id="SignalP"/>
    </source>
</evidence>
<dbReference type="GO" id="GO:0016787">
    <property type="term" value="F:hydrolase activity"/>
    <property type="evidence" value="ECO:0000318"/>
    <property type="project" value="GO_Central"/>
</dbReference>
<dbReference type="OrthoDB" id="415411at2759"/>
<accession>A0A7M7PGD8</accession>
<dbReference type="Pfam" id="PF01663">
    <property type="entry name" value="Phosphodiest"/>
    <property type="match status" value="1"/>
</dbReference>
<dbReference type="Gene3D" id="3.40.720.10">
    <property type="entry name" value="Alkaline Phosphatase, subunit A"/>
    <property type="match status" value="1"/>
</dbReference>